<dbReference type="RefSeq" id="WP_285456616.1">
    <property type="nucleotide sequence ID" value="NZ_CP127173.1"/>
</dbReference>
<evidence type="ECO:0000313" key="1">
    <source>
        <dbReference type="EMBL" id="WIV59138.1"/>
    </source>
</evidence>
<keyword evidence="2" id="KW-1185">Reference proteome</keyword>
<proteinExistence type="predicted"/>
<evidence type="ECO:0000313" key="2">
    <source>
        <dbReference type="Proteomes" id="UP001227101"/>
    </source>
</evidence>
<dbReference type="EMBL" id="CP127173">
    <property type="protein sequence ID" value="WIV59138.1"/>
    <property type="molecule type" value="Genomic_DNA"/>
</dbReference>
<protein>
    <submittedName>
        <fullName evidence="1">B-box zinc finger protein</fullName>
    </submittedName>
</protein>
<gene>
    <name evidence="1" type="ORF">QP939_11160</name>
</gene>
<dbReference type="Proteomes" id="UP001227101">
    <property type="component" value="Chromosome"/>
</dbReference>
<name>A0ABY8XU10_9PSEU</name>
<organism evidence="1 2">
    <name type="scientific">Amycolatopsis nalaikhensis</name>
    <dbReference type="NCBI Taxonomy" id="715472"/>
    <lineage>
        <taxon>Bacteria</taxon>
        <taxon>Bacillati</taxon>
        <taxon>Actinomycetota</taxon>
        <taxon>Actinomycetes</taxon>
        <taxon>Pseudonocardiales</taxon>
        <taxon>Pseudonocardiaceae</taxon>
        <taxon>Amycolatopsis</taxon>
    </lineage>
</organism>
<reference evidence="1 2" key="1">
    <citation type="submission" date="2023-06" db="EMBL/GenBank/DDBJ databases">
        <authorList>
            <person name="Oyuntsetseg B."/>
            <person name="Kim S.B."/>
        </authorList>
    </citation>
    <scope>NUCLEOTIDE SEQUENCE [LARGE SCALE GENOMIC DNA]</scope>
    <source>
        <strain evidence="1 2">2-2</strain>
    </source>
</reference>
<accession>A0ABY8XU10</accession>
<sequence>MLCFECAVPAVAVCTTCGAAVCRGCVRVGVHPVEHHAVFSSADAATTETRQLACPGCAAALATRHAGGYRFAALPEAVPDMQ</sequence>